<gene>
    <name evidence="16" type="primary">TTBK2</name>
</gene>
<keyword evidence="8" id="KW-0418">Kinase</keyword>
<dbReference type="EMBL" id="ADFV01034278">
    <property type="status" value="NOT_ANNOTATED_CDS"/>
    <property type="molecule type" value="Genomic_DNA"/>
</dbReference>
<dbReference type="EMBL" id="ADFV01034274">
    <property type="status" value="NOT_ANNOTATED_CDS"/>
    <property type="molecule type" value="Genomic_DNA"/>
</dbReference>
<dbReference type="EMBL" id="ADFV01034276">
    <property type="status" value="NOT_ANNOTATED_CDS"/>
    <property type="molecule type" value="Genomic_DNA"/>
</dbReference>
<dbReference type="GeneID" id="100600490"/>
<dbReference type="EMBL" id="ADFV01034273">
    <property type="status" value="NOT_ANNOTATED_CDS"/>
    <property type="molecule type" value="Genomic_DNA"/>
</dbReference>
<dbReference type="PANTHER" id="PTHR11909">
    <property type="entry name" value="CASEIN KINASE-RELATED"/>
    <property type="match status" value="1"/>
</dbReference>
<reference evidence="16" key="3">
    <citation type="submission" date="2025-09" db="UniProtKB">
        <authorList>
            <consortium name="Ensembl"/>
        </authorList>
    </citation>
    <scope>IDENTIFICATION</scope>
</reference>
<evidence type="ECO:0000256" key="14">
    <source>
        <dbReference type="SAM" id="MobiDB-lite"/>
    </source>
</evidence>
<name>G1QXB7_NOMLE</name>
<dbReference type="GO" id="GO:0005737">
    <property type="term" value="C:cytoplasm"/>
    <property type="evidence" value="ECO:0007669"/>
    <property type="project" value="UniProtKB-SubCell"/>
</dbReference>
<keyword evidence="3" id="KW-0963">Cytoplasm</keyword>
<feature type="region of interest" description="Disordered" evidence="14">
    <location>
        <begin position="1116"/>
        <end position="1244"/>
    </location>
</feature>
<evidence type="ECO:0000256" key="7">
    <source>
        <dbReference type="ARBA" id="ARBA00022741"/>
    </source>
</evidence>
<feature type="compositionally biased region" description="Low complexity" evidence="14">
    <location>
        <begin position="1188"/>
        <end position="1203"/>
    </location>
</feature>
<comment type="catalytic activity">
    <reaction evidence="11">
        <text>L-seryl-[protein] + ATP = O-phospho-L-seryl-[protein] + ADP + H(+)</text>
        <dbReference type="Rhea" id="RHEA:17989"/>
        <dbReference type="Rhea" id="RHEA-COMP:9863"/>
        <dbReference type="Rhea" id="RHEA-COMP:11604"/>
        <dbReference type="ChEBI" id="CHEBI:15378"/>
        <dbReference type="ChEBI" id="CHEBI:29999"/>
        <dbReference type="ChEBI" id="CHEBI:30616"/>
        <dbReference type="ChEBI" id="CHEBI:83421"/>
        <dbReference type="ChEBI" id="CHEBI:456216"/>
        <dbReference type="EC" id="2.7.11.1"/>
    </reaction>
</comment>
<dbReference type="InterPro" id="IPR050235">
    <property type="entry name" value="CK1_Ser-Thr_kinase"/>
</dbReference>
<feature type="region of interest" description="Disordered" evidence="14">
    <location>
        <begin position="674"/>
        <end position="693"/>
    </location>
</feature>
<dbReference type="CDD" id="cd14129">
    <property type="entry name" value="STKc_TTBK2"/>
    <property type="match status" value="1"/>
</dbReference>
<accession>G1QXB7</accession>
<feature type="compositionally biased region" description="Low complexity" evidence="14">
    <location>
        <begin position="1145"/>
        <end position="1171"/>
    </location>
</feature>
<reference evidence="16" key="2">
    <citation type="submission" date="2025-08" db="UniProtKB">
        <authorList>
            <consortium name="Ensembl"/>
        </authorList>
    </citation>
    <scope>IDENTIFICATION</scope>
</reference>
<feature type="compositionally biased region" description="Polar residues" evidence="14">
    <location>
        <begin position="1116"/>
        <end position="1130"/>
    </location>
</feature>
<dbReference type="Pfam" id="PF00069">
    <property type="entry name" value="Pkinase"/>
    <property type="match status" value="1"/>
</dbReference>
<reference evidence="16 17" key="1">
    <citation type="submission" date="2012-10" db="EMBL/GenBank/DDBJ databases">
        <authorList>
            <consortium name="Gibbon Genome Sequencing Consortium"/>
        </authorList>
    </citation>
    <scope>NUCLEOTIDE SEQUENCE [LARGE SCALE GENOMIC DNA]</scope>
</reference>
<keyword evidence="17" id="KW-1185">Reference proteome</keyword>
<evidence type="ECO:0000256" key="6">
    <source>
        <dbReference type="ARBA" id="ARBA00022679"/>
    </source>
</evidence>
<dbReference type="CTD" id="146057"/>
<dbReference type="GO" id="GO:0004674">
    <property type="term" value="F:protein serine/threonine kinase activity"/>
    <property type="evidence" value="ECO:0007669"/>
    <property type="project" value="UniProtKB-KW"/>
</dbReference>
<dbReference type="EMBL" id="ADFV01034279">
    <property type="status" value="NOT_ANNOTATED_CDS"/>
    <property type="molecule type" value="Genomic_DNA"/>
</dbReference>
<evidence type="ECO:0000256" key="11">
    <source>
        <dbReference type="ARBA" id="ARBA00048679"/>
    </source>
</evidence>
<evidence type="ECO:0000313" key="17">
    <source>
        <dbReference type="Proteomes" id="UP000001073"/>
    </source>
</evidence>
<evidence type="ECO:0000313" key="16">
    <source>
        <dbReference type="Ensembl" id="ENSNLEP00000005588.1"/>
    </source>
</evidence>
<evidence type="ECO:0000256" key="9">
    <source>
        <dbReference type="ARBA" id="ARBA00022840"/>
    </source>
</evidence>
<evidence type="ECO:0000259" key="15">
    <source>
        <dbReference type="PROSITE" id="PS50011"/>
    </source>
</evidence>
<dbReference type="GeneTree" id="ENSGT00940000160367"/>
<feature type="compositionally biased region" description="Polar residues" evidence="14">
    <location>
        <begin position="674"/>
        <end position="683"/>
    </location>
</feature>
<keyword evidence="6" id="KW-0808">Transferase</keyword>
<dbReference type="EMBL" id="ADFV01034275">
    <property type="status" value="NOT_ANNOTATED_CDS"/>
    <property type="molecule type" value="Genomic_DNA"/>
</dbReference>
<dbReference type="Proteomes" id="UP000001073">
    <property type="component" value="Chromosome 6"/>
</dbReference>
<comment type="catalytic activity">
    <reaction evidence="10">
        <text>L-threonyl-[protein] + ATP = O-phospho-L-threonyl-[protein] + ADP + H(+)</text>
        <dbReference type="Rhea" id="RHEA:46608"/>
        <dbReference type="Rhea" id="RHEA-COMP:11060"/>
        <dbReference type="Rhea" id="RHEA-COMP:11605"/>
        <dbReference type="ChEBI" id="CHEBI:15378"/>
        <dbReference type="ChEBI" id="CHEBI:30013"/>
        <dbReference type="ChEBI" id="CHEBI:30616"/>
        <dbReference type="ChEBI" id="CHEBI:61977"/>
        <dbReference type="ChEBI" id="CHEBI:456216"/>
        <dbReference type="EC" id="2.7.11.1"/>
    </reaction>
</comment>
<dbReference type="InterPro" id="IPR011009">
    <property type="entry name" value="Kinase-like_dom_sf"/>
</dbReference>
<evidence type="ECO:0000256" key="12">
    <source>
        <dbReference type="ARBA" id="ARBA00061588"/>
    </source>
</evidence>
<proteinExistence type="inferred from homology"/>
<dbReference type="PROSITE" id="PS50011">
    <property type="entry name" value="PROTEIN_KINASE_DOM"/>
    <property type="match status" value="1"/>
</dbReference>
<dbReference type="OrthoDB" id="5979581at2759"/>
<protein>
    <recommendedName>
        <fullName evidence="2">non-specific serine/threonine protein kinase</fullName>
        <ecNumber evidence="2">2.7.11.1</ecNumber>
    </recommendedName>
</protein>
<dbReference type="EMBL" id="ADFV01034272">
    <property type="status" value="NOT_ANNOTATED_CDS"/>
    <property type="molecule type" value="Genomic_DNA"/>
</dbReference>
<dbReference type="eggNOG" id="KOG1164">
    <property type="taxonomic scope" value="Eukaryota"/>
</dbReference>
<dbReference type="Gene3D" id="1.10.510.10">
    <property type="entry name" value="Transferase(Phosphotransferase) domain 1"/>
    <property type="match status" value="1"/>
</dbReference>
<dbReference type="EMBL" id="ADFV01034270">
    <property type="status" value="NOT_ANNOTATED_CDS"/>
    <property type="molecule type" value="Genomic_DNA"/>
</dbReference>
<evidence type="ECO:0000256" key="13">
    <source>
        <dbReference type="PROSITE-ProRule" id="PRU10141"/>
    </source>
</evidence>
<evidence type="ECO:0000256" key="10">
    <source>
        <dbReference type="ARBA" id="ARBA00047899"/>
    </source>
</evidence>
<sequence length="1244" mass="137436">MSGGGEQPDILSVGIIVKERWKVLRKIGGGGFGEIYDALDMLTRENVALKVESAQQPKQVLKMEVAVLKKLQGKDHVCRFIGCGRNDRFNYVVMQLQGRNLADLRRSQSRGTFTMSTTLRLGRQILESIESIHSVGFLHRDIKPSNFAMGRFPSTCRKCYMLDFGLARQFTNSCGDVRPPRAVAGFRGTVRYASINAHRNREMGRHDDLWSLFYMLVEFVVGQLPWRKIKDKEQVGSIKERYDHRLMLKHLPPEFSIFLDHISSLDYFTKPDYQLLTSVFDNSIKTFGVIESDPFDWEKTGNDGSLTTTTTSTTPQLHTRLTPAAVGIANATPIPGDLLRENTDEVFPDEQLSDGENGIPVGVSPDKLPGSLGHPRPQEKDVWEEMDANKNKIKLGICKAATEEENSHGQANGLLNAPSLGSPIRVRSEITQPDRDIPLVRKLRSIHSFELEKRLTLEPKPDTDKFLETCLEKMQKDTSAGKESILPALLHKPCVPAASRTDHIWHYDEEYLPDASKPASANTPEQADGGGSNGFIAVNLSSCKQEIDSKEWVIVDKEQDLQDFRTNEAVGHKTTGSPSDEEPEVLQVLEASPQDEKLQLGPWAENDHLKKETSGVVLALSAEGPPTAASEQYTDRLELQPGAASQFIAATPTSLMEAQAEGPLTAITIPRPSVASTQSTSGSFHYGQQPEKKDLQPMEPTVELYSPRENFSGLVVTEGEPPSGGSRTDLGLQIDHTGRDMLPNIRESNKSQDLGPKELPDHNRLVVREFENLPGETEEKSILLESDNEDEKLSRGQHCIEISSLPGDLVIVEKDHSATTEPLDVTKTQTFSVVPNQDKNNEIMKLLTVGTSEISSRDIDPHVEGQIGQVAEMQKNKISKDDDIMSEDLPGHQGDLSTFLHQEGKREKITPRNGELFHCVSENEHGAPTRKDMVRSSFVTRHSRIPVLAQEIDSTLESSSPVSAKEKLLQKKAYQPDLVKLLVERRQFKSFLGDLSSASDKLLEEKLATVPAPFCEEEVLTPFSRLTVDSHLSRSAEDSFLSPIISQSRKSKIPRPVSWVNTDQVNSSTSSQFFPRPPPGKPPTRPGVEARLRRYKVLGSSNSDSDLFSRLAQILQNGSQKPRSTTQCKSPGSPHNPKTPPKSPVVPRRSPSASPRSSSLPRTSSSSPSRAGRPHHDQRSSSPHLGRSKSPPSHSGSSSSRRSCQQEHCKPSKNGLKGSGSLHHHSASTKTPPGKSKPASKLSR</sequence>
<evidence type="ECO:0000256" key="1">
    <source>
        <dbReference type="ARBA" id="ARBA00004496"/>
    </source>
</evidence>
<dbReference type="EMBL" id="ADFV01034271">
    <property type="status" value="NOT_ANNOTATED_CDS"/>
    <property type="molecule type" value="Genomic_DNA"/>
</dbReference>
<evidence type="ECO:0000256" key="4">
    <source>
        <dbReference type="ARBA" id="ARBA00022527"/>
    </source>
</evidence>
<dbReference type="EC" id="2.7.11.1" evidence="2"/>
<evidence type="ECO:0000256" key="2">
    <source>
        <dbReference type="ARBA" id="ARBA00012513"/>
    </source>
</evidence>
<evidence type="ECO:0000256" key="8">
    <source>
        <dbReference type="ARBA" id="ARBA00022777"/>
    </source>
</evidence>
<dbReference type="FunFam" id="3.30.200.20:FF:000358">
    <property type="entry name" value="Tau tubulin kinase 2b"/>
    <property type="match status" value="1"/>
</dbReference>
<dbReference type="SMART" id="SM00220">
    <property type="entry name" value="S_TKc"/>
    <property type="match status" value="1"/>
</dbReference>
<dbReference type="FunFam" id="1.10.510.10:FF:000167">
    <property type="entry name" value="Tau tubulin kinase 1"/>
    <property type="match status" value="1"/>
</dbReference>
<evidence type="ECO:0000256" key="5">
    <source>
        <dbReference type="ARBA" id="ARBA00022553"/>
    </source>
</evidence>
<dbReference type="InterPro" id="IPR000719">
    <property type="entry name" value="Prot_kinase_dom"/>
</dbReference>
<keyword evidence="4" id="KW-0723">Serine/threonine-protein kinase</keyword>
<dbReference type="AlphaFoldDB" id="G1QXB7"/>
<feature type="binding site" evidence="13">
    <location>
        <position position="50"/>
    </location>
    <ligand>
        <name>ATP</name>
        <dbReference type="ChEBI" id="CHEBI:30616"/>
    </ligand>
</feature>
<keyword evidence="9 13" id="KW-0067">ATP-binding</keyword>
<dbReference type="Ensembl" id="ENSNLET00000005876.2">
    <property type="protein sequence ID" value="ENSNLEP00000005588.1"/>
    <property type="gene ID" value="ENSNLEG00000004576.3"/>
</dbReference>
<keyword evidence="7 13" id="KW-0547">Nucleotide-binding</keyword>
<evidence type="ECO:0000256" key="3">
    <source>
        <dbReference type="ARBA" id="ARBA00022490"/>
    </source>
</evidence>
<organism evidence="16 17">
    <name type="scientific">Nomascus leucogenys</name>
    <name type="common">Northern white-cheeked gibbon</name>
    <name type="synonym">Hylobates leucogenys</name>
    <dbReference type="NCBI Taxonomy" id="61853"/>
    <lineage>
        <taxon>Eukaryota</taxon>
        <taxon>Metazoa</taxon>
        <taxon>Chordata</taxon>
        <taxon>Craniata</taxon>
        <taxon>Vertebrata</taxon>
        <taxon>Euteleostomi</taxon>
        <taxon>Mammalia</taxon>
        <taxon>Eutheria</taxon>
        <taxon>Euarchontoglires</taxon>
        <taxon>Primates</taxon>
        <taxon>Haplorrhini</taxon>
        <taxon>Catarrhini</taxon>
        <taxon>Hylobatidae</taxon>
        <taxon>Nomascus</taxon>
    </lineage>
</organism>
<feature type="domain" description="Protein kinase" evidence="15">
    <location>
        <begin position="21"/>
        <end position="284"/>
    </location>
</feature>
<feature type="compositionally biased region" description="Pro residues" evidence="14">
    <location>
        <begin position="1075"/>
        <end position="1085"/>
    </location>
</feature>
<feature type="compositionally biased region" description="Polar residues" evidence="14">
    <location>
        <begin position="1059"/>
        <end position="1073"/>
    </location>
</feature>
<dbReference type="InterPro" id="IPR047915">
    <property type="entry name" value="TTBK2_STKc"/>
</dbReference>
<feature type="region of interest" description="Disordered" evidence="14">
    <location>
        <begin position="1052"/>
        <end position="1088"/>
    </location>
</feature>
<dbReference type="SUPFAM" id="SSF56112">
    <property type="entry name" value="Protein kinase-like (PK-like)"/>
    <property type="match status" value="1"/>
</dbReference>
<dbReference type="GO" id="GO:0005524">
    <property type="term" value="F:ATP binding"/>
    <property type="evidence" value="ECO:0007669"/>
    <property type="project" value="UniProtKB-UniRule"/>
</dbReference>
<dbReference type="InterPro" id="IPR017441">
    <property type="entry name" value="Protein_kinase_ATP_BS"/>
</dbReference>
<comment type="similarity">
    <text evidence="12">Belongs to the protein kinase superfamily. CK1 Ser/Thr protein kinase family.</text>
</comment>
<dbReference type="EMBL" id="ADFV01034277">
    <property type="status" value="NOT_ANNOTATED_CDS"/>
    <property type="molecule type" value="Genomic_DNA"/>
</dbReference>
<dbReference type="KEGG" id="nle:100600490"/>
<comment type="subcellular location">
    <subcellularLocation>
        <location evidence="1">Cytoplasm</location>
    </subcellularLocation>
</comment>
<dbReference type="GO" id="GO:0015630">
    <property type="term" value="C:microtubule cytoskeleton"/>
    <property type="evidence" value="ECO:0007669"/>
    <property type="project" value="UniProtKB-ARBA"/>
</dbReference>
<keyword evidence="5" id="KW-0597">Phosphoprotein</keyword>
<dbReference type="HOGENOM" id="CLU_003410_0_0_1"/>
<dbReference type="PROSITE" id="PS00107">
    <property type="entry name" value="PROTEIN_KINASE_ATP"/>
    <property type="match status" value="1"/>
</dbReference>